<dbReference type="SUPFAM" id="SSF47413">
    <property type="entry name" value="lambda repressor-like DNA-binding domains"/>
    <property type="match status" value="1"/>
</dbReference>
<sequence>MGVSQKVVAEAVGVERATVAQWEGGSSRPSPERLQQLDDHFDARGELVELGTKGSSSALTRSLLSVRAEIRQALLAQLCFADSGRATGWRHNLVPSDEPPSVLSTAYGLKALAILGGRDANTTAVVDWVLGKAVRSDGEMLGWHARMQDVPRLETTATAIDALLSAGVGLKVDDVLRMLERLLDDASRGRPFILISALEPLLRLAPDADLTRQFLDALLACRVDFGGRQLWPEKRLRRDQPMLTASIAHTARAVTVLRSAPEHLVTDMGSAEDWLSEVENLAEVSETIRRDLAADRSEELTIYHFTSAWVVRALANAPVPDRPRIENALRHVWKRYDPDRHFWALTNGDVPVWMLADAGYALHDAALALHPTPVPHDPG</sequence>
<feature type="domain" description="HTH cro/C1-type" evidence="1">
    <location>
        <begin position="2"/>
        <end position="47"/>
    </location>
</feature>
<gene>
    <name evidence="2" type="ORF">KDL28_08750</name>
</gene>
<dbReference type="Pfam" id="PF13560">
    <property type="entry name" value="HTH_31"/>
    <property type="match status" value="1"/>
</dbReference>
<dbReference type="CDD" id="cd00093">
    <property type="entry name" value="HTH_XRE"/>
    <property type="match status" value="1"/>
</dbReference>
<evidence type="ECO:0000313" key="2">
    <source>
        <dbReference type="EMBL" id="MCO1655142.1"/>
    </source>
</evidence>
<dbReference type="PROSITE" id="PS50943">
    <property type="entry name" value="HTH_CROC1"/>
    <property type="match status" value="1"/>
</dbReference>
<proteinExistence type="predicted"/>
<reference evidence="2" key="1">
    <citation type="submission" date="2021-04" db="EMBL/GenBank/DDBJ databases">
        <title>Pseudonocardia sp. nov., isolated from sandy soil of mangrove forest.</title>
        <authorList>
            <person name="Zan Z."/>
            <person name="Huang R."/>
            <person name="Liu W."/>
        </authorList>
    </citation>
    <scope>NUCLEOTIDE SEQUENCE</scope>
    <source>
        <strain evidence="2">S2-4</strain>
    </source>
</reference>
<dbReference type="SUPFAM" id="SSF48239">
    <property type="entry name" value="Terpenoid cyclases/Protein prenyltransferases"/>
    <property type="match status" value="1"/>
</dbReference>
<keyword evidence="3" id="KW-1185">Reference proteome</keyword>
<dbReference type="InterPro" id="IPR008930">
    <property type="entry name" value="Terpenoid_cyclase/PrenylTrfase"/>
</dbReference>
<dbReference type="InterPro" id="IPR010982">
    <property type="entry name" value="Lambda_DNA-bd_dom_sf"/>
</dbReference>
<organism evidence="2 3">
    <name type="scientific">Pseudonocardia humida</name>
    <dbReference type="NCBI Taxonomy" id="2800819"/>
    <lineage>
        <taxon>Bacteria</taxon>
        <taxon>Bacillati</taxon>
        <taxon>Actinomycetota</taxon>
        <taxon>Actinomycetes</taxon>
        <taxon>Pseudonocardiales</taxon>
        <taxon>Pseudonocardiaceae</taxon>
        <taxon>Pseudonocardia</taxon>
    </lineage>
</organism>
<evidence type="ECO:0000259" key="1">
    <source>
        <dbReference type="PROSITE" id="PS50943"/>
    </source>
</evidence>
<dbReference type="Proteomes" id="UP001165283">
    <property type="component" value="Unassembled WGS sequence"/>
</dbReference>
<dbReference type="EMBL" id="JAGSOV010000019">
    <property type="protein sequence ID" value="MCO1655142.1"/>
    <property type="molecule type" value="Genomic_DNA"/>
</dbReference>
<evidence type="ECO:0000313" key="3">
    <source>
        <dbReference type="Proteomes" id="UP001165283"/>
    </source>
</evidence>
<protein>
    <submittedName>
        <fullName evidence="2">Helix-turn-helix domain-containing protein</fullName>
    </submittedName>
</protein>
<dbReference type="InterPro" id="IPR001387">
    <property type="entry name" value="Cro/C1-type_HTH"/>
</dbReference>
<name>A0ABT0ZWM6_9PSEU</name>
<accession>A0ABT0ZWM6</accession>
<dbReference type="Gene3D" id="1.10.260.40">
    <property type="entry name" value="lambda repressor-like DNA-binding domains"/>
    <property type="match status" value="1"/>
</dbReference>
<comment type="caution">
    <text evidence="2">The sequence shown here is derived from an EMBL/GenBank/DDBJ whole genome shotgun (WGS) entry which is preliminary data.</text>
</comment>